<organism evidence="2 3">
    <name type="scientific">Blautia faecis</name>
    <dbReference type="NCBI Taxonomy" id="871665"/>
    <lineage>
        <taxon>Bacteria</taxon>
        <taxon>Bacillati</taxon>
        <taxon>Bacillota</taxon>
        <taxon>Clostridia</taxon>
        <taxon>Lachnospirales</taxon>
        <taxon>Lachnospiraceae</taxon>
        <taxon>Blautia</taxon>
    </lineage>
</organism>
<evidence type="ECO:0000259" key="1">
    <source>
        <dbReference type="Pfam" id="PF01937"/>
    </source>
</evidence>
<name>A0ABX2HAP4_9FIRM</name>
<feature type="domain" description="Damage-control phosphatase ARMT1-like metal-binding" evidence="1">
    <location>
        <begin position="5"/>
        <end position="275"/>
    </location>
</feature>
<dbReference type="Pfam" id="PF01937">
    <property type="entry name" value="ARMT1-like_dom"/>
    <property type="match status" value="1"/>
</dbReference>
<dbReference type="RefSeq" id="WP_173717465.1">
    <property type="nucleotide sequence ID" value="NZ_JAAINN010000059.1"/>
</dbReference>
<accession>A0ABX2HAP4</accession>
<dbReference type="InterPro" id="IPR014444">
    <property type="entry name" value="PH1575-like"/>
</dbReference>
<comment type="caution">
    <text evidence="2">The sequence shown here is derived from an EMBL/GenBank/DDBJ whole genome shotgun (WGS) entry which is preliminary data.</text>
</comment>
<dbReference type="InterPro" id="IPR036075">
    <property type="entry name" value="ARMT-1-like_metal-bd_sf"/>
</dbReference>
<dbReference type="SUPFAM" id="SSF111321">
    <property type="entry name" value="AF1104-like"/>
    <property type="match status" value="1"/>
</dbReference>
<dbReference type="Gene3D" id="1.10.285.20">
    <property type="entry name" value="Uncharacterised protein PF01937, DUF89, domain 2"/>
    <property type="match status" value="1"/>
</dbReference>
<dbReference type="InterPro" id="IPR002791">
    <property type="entry name" value="ARMT1-like_metal-bd"/>
</dbReference>
<dbReference type="EMBL" id="JAAITS010000062">
    <property type="protein sequence ID" value="NSG87153.1"/>
    <property type="molecule type" value="Genomic_DNA"/>
</dbReference>
<keyword evidence="3" id="KW-1185">Reference proteome</keyword>
<proteinExistence type="predicted"/>
<dbReference type="Gene3D" id="3.40.50.10880">
    <property type="entry name" value="Uncharacterised protein PF01937, DUF89, domain 3"/>
    <property type="match status" value="1"/>
</dbReference>
<evidence type="ECO:0000313" key="2">
    <source>
        <dbReference type="EMBL" id="NSG87153.1"/>
    </source>
</evidence>
<gene>
    <name evidence="2" type="ORF">G5B17_17480</name>
</gene>
<reference evidence="2 3" key="1">
    <citation type="journal article" date="2020" name="Cell Host Microbe">
        <title>Functional and Genomic Variation between Human-Derived Isolates of Lachnospiraceae Reveals Inter- and Intra-Species Diversity.</title>
        <authorList>
            <person name="Sorbara M.T."/>
            <person name="Littmann E.R."/>
            <person name="Fontana E."/>
            <person name="Moody T.U."/>
            <person name="Kohout C.E."/>
            <person name="Gjonbalaj M."/>
            <person name="Eaton V."/>
            <person name="Seok R."/>
            <person name="Leiner I.M."/>
            <person name="Pamer E.G."/>
        </authorList>
    </citation>
    <scope>NUCLEOTIDE SEQUENCE [LARGE SCALE GENOMIC DNA]</scope>
    <source>
        <strain evidence="2 3">MSK.17.74</strain>
    </source>
</reference>
<sequence>MKLNSKCMACQIRKQEAKIRHFNDEDRKKQYMEAIRQRFEHPKDDDCVPSISTELKKFYCSFWGVPMEDFTRINKEYDQLMLDLEAELRSTIRYSEDPLKAALIYARTGNYIDFAALPEVSKETALSLIKSENKDDLDEQEYRQFCQDMKKAENVVYITDNCGEIVLDKIAIQILKKIFPNIRITALVRGLPAGNDATMEDAEFCGLTDVVPVLGNGNDVGGTWLHGISTHARELLYNADVIIAKGQGNYETLHGCGLNIYYLFLCKCDWFQQLFHAKLLQGMFINEKRAPKATAFSSD</sequence>
<dbReference type="Proteomes" id="UP001644719">
    <property type="component" value="Unassembled WGS sequence"/>
</dbReference>
<dbReference type="PIRSF" id="PIRSF006593">
    <property type="entry name" value="UCP006593"/>
    <property type="match status" value="1"/>
</dbReference>
<evidence type="ECO:0000313" key="3">
    <source>
        <dbReference type="Proteomes" id="UP001644719"/>
    </source>
</evidence>
<protein>
    <submittedName>
        <fullName evidence="2">DUF89 family protein</fullName>
    </submittedName>
</protein>